<protein>
    <recommendedName>
        <fullName evidence="4">MalT-like TPR region domain-containing protein</fullName>
    </recommendedName>
</protein>
<accession>A0A9X1SEP7</accession>
<dbReference type="RefSeq" id="WP_230215847.1">
    <property type="nucleotide sequence ID" value="NZ_JAJKFT010000002.1"/>
</dbReference>
<evidence type="ECO:0000313" key="2">
    <source>
        <dbReference type="EMBL" id="MCC9627463.1"/>
    </source>
</evidence>
<dbReference type="SUPFAM" id="SSF48452">
    <property type="entry name" value="TPR-like"/>
    <property type="match status" value="1"/>
</dbReference>
<comment type="caution">
    <text evidence="2">The sequence shown here is derived from an EMBL/GenBank/DDBJ whole genome shotgun (WGS) entry which is preliminary data.</text>
</comment>
<dbReference type="EMBL" id="JAJKFT010000002">
    <property type="protein sequence ID" value="MCC9627463.1"/>
    <property type="molecule type" value="Genomic_DNA"/>
</dbReference>
<name>A0A9X1SEP7_9BACT</name>
<keyword evidence="3" id="KW-1185">Reference proteome</keyword>
<organism evidence="2 3">
    <name type="scientific">Blastopirellula sediminis</name>
    <dbReference type="NCBI Taxonomy" id="2894196"/>
    <lineage>
        <taxon>Bacteria</taxon>
        <taxon>Pseudomonadati</taxon>
        <taxon>Planctomycetota</taxon>
        <taxon>Planctomycetia</taxon>
        <taxon>Pirellulales</taxon>
        <taxon>Pirellulaceae</taxon>
        <taxon>Blastopirellula</taxon>
    </lineage>
</organism>
<dbReference type="PROSITE" id="PS51257">
    <property type="entry name" value="PROKAR_LIPOPROTEIN"/>
    <property type="match status" value="1"/>
</dbReference>
<evidence type="ECO:0000256" key="1">
    <source>
        <dbReference type="SAM" id="SignalP"/>
    </source>
</evidence>
<feature type="chain" id="PRO_5040723295" description="MalT-like TPR region domain-containing protein" evidence="1">
    <location>
        <begin position="28"/>
        <end position="364"/>
    </location>
</feature>
<dbReference type="Proteomes" id="UP001139103">
    <property type="component" value="Unassembled WGS sequence"/>
</dbReference>
<gene>
    <name evidence="2" type="ORF">LOC68_03565</name>
</gene>
<dbReference type="InterPro" id="IPR011990">
    <property type="entry name" value="TPR-like_helical_dom_sf"/>
</dbReference>
<reference evidence="2" key="1">
    <citation type="submission" date="2021-11" db="EMBL/GenBank/DDBJ databases">
        <title>Genome sequence.</title>
        <authorList>
            <person name="Sun Q."/>
        </authorList>
    </citation>
    <scope>NUCLEOTIDE SEQUENCE</scope>
    <source>
        <strain evidence="2">JC732</strain>
    </source>
</reference>
<evidence type="ECO:0008006" key="4">
    <source>
        <dbReference type="Google" id="ProtNLM"/>
    </source>
</evidence>
<keyword evidence="1" id="KW-0732">Signal</keyword>
<sequence length="364" mass="41115">MTRATRFLLCACLVGLLALSCRQHAEAADVDLLRKQMGMNEEIKKAEQLGDFEKLHRLLLEMRDLTTYREHEIKLVGLDEIDFYVQDVELALGFTGKQAEQGQEELDHIRQARVAETVGDFAAATENYQRSLELSEELYGEKSYKGLISRISLANAIRRSGENVERGIELAGQASDTLKELGKTDYHCYLEVQIALTRMYVRQKNDKQAIETGKLAIAMIEDRQLRQVSTYAEMTAAVAQALNHEKQFEGALTYAIKGLASSPAEKGKEAATYYQLLVESGKAKFGLEKPEEAVRDYALLVYKAEENSAITKENRLEILQEYAKILEKAGDAERLEIANRKIESLQRKIKGEVEFTGEKSRYSN</sequence>
<proteinExistence type="predicted"/>
<dbReference type="Gene3D" id="1.25.40.10">
    <property type="entry name" value="Tetratricopeptide repeat domain"/>
    <property type="match status" value="1"/>
</dbReference>
<feature type="signal peptide" evidence="1">
    <location>
        <begin position="1"/>
        <end position="27"/>
    </location>
</feature>
<dbReference type="AlphaFoldDB" id="A0A9X1SEP7"/>
<evidence type="ECO:0000313" key="3">
    <source>
        <dbReference type="Proteomes" id="UP001139103"/>
    </source>
</evidence>